<comment type="caution">
    <text evidence="1">The sequence shown here is derived from an EMBL/GenBank/DDBJ whole genome shotgun (WGS) entry which is preliminary data.</text>
</comment>
<keyword evidence="2" id="KW-1185">Reference proteome</keyword>
<dbReference type="Proteomes" id="UP001227268">
    <property type="component" value="Unassembled WGS sequence"/>
</dbReference>
<organism evidence="1 2">
    <name type="scientific">Naganishia friedmannii</name>
    <dbReference type="NCBI Taxonomy" id="89922"/>
    <lineage>
        <taxon>Eukaryota</taxon>
        <taxon>Fungi</taxon>
        <taxon>Dikarya</taxon>
        <taxon>Basidiomycota</taxon>
        <taxon>Agaricomycotina</taxon>
        <taxon>Tremellomycetes</taxon>
        <taxon>Filobasidiales</taxon>
        <taxon>Filobasidiaceae</taxon>
        <taxon>Naganishia</taxon>
    </lineage>
</organism>
<dbReference type="EMBL" id="JASBWT010000001">
    <property type="protein sequence ID" value="KAJ9108711.1"/>
    <property type="molecule type" value="Genomic_DNA"/>
</dbReference>
<accession>A0ACC2WBC3</accession>
<evidence type="ECO:0000313" key="2">
    <source>
        <dbReference type="Proteomes" id="UP001227268"/>
    </source>
</evidence>
<name>A0ACC2WBC3_9TREE</name>
<reference evidence="1" key="1">
    <citation type="submission" date="2023-04" db="EMBL/GenBank/DDBJ databases">
        <title>Draft Genome sequencing of Naganishia species isolated from polar environments using Oxford Nanopore Technology.</title>
        <authorList>
            <person name="Leo P."/>
            <person name="Venkateswaran K."/>
        </authorList>
    </citation>
    <scope>NUCLEOTIDE SEQUENCE</scope>
    <source>
        <strain evidence="1">MNA-CCFEE 5423</strain>
    </source>
</reference>
<proteinExistence type="predicted"/>
<protein>
    <submittedName>
        <fullName evidence="1">Uncharacterized protein</fullName>
    </submittedName>
</protein>
<sequence length="434" mass="46847">MPVSGQQLAHLLSTPHAASSHLPTSAPQPSPAQAHHLSHLVEYFSPASGTSPTLPLSADEQLFLSRETLLRFLTATKNDLSSTKTRLDKCLVWRRSLNLSSNASIASLAAEVAPEAVCGKEFVLGYSKKGQPVLHFLPNRSDTKESERQLRHVVYMLERTADLMPAGVNNLLLIIDFAGKKSAPTSPAMARNFISILQDFYPERLGCAVLLSIPWIVRKFLDIAFTFVDPVTKGKVRWHVDVVKEGLVGAGEALREYGGDVDFVYKQEEYWPLLLATSLAKREQYLANWARLGGGVGVSEWDYKQPVPSSTSGTQPQPQLPRSTQTSSTGNTVAERTYIHSQQPTSATPSPTTTVSHLSPTTATATGTPPSTGSRTESISSESTFHENHGLLDMHALEKGMSGGMVIAEHGGDPAAATAGEQRNEPVFVGVVGV</sequence>
<gene>
    <name evidence="1" type="ORF">QFC21_000031</name>
</gene>
<evidence type="ECO:0000313" key="1">
    <source>
        <dbReference type="EMBL" id="KAJ9108711.1"/>
    </source>
</evidence>